<dbReference type="AlphaFoldDB" id="X1CGW2"/>
<feature type="non-terminal residue" evidence="1">
    <location>
        <position position="164"/>
    </location>
</feature>
<proteinExistence type="predicted"/>
<name>X1CGW2_9ZZZZ</name>
<reference evidence="1" key="1">
    <citation type="journal article" date="2014" name="Front. Microbiol.">
        <title>High frequency of phylogenetically diverse reductive dehalogenase-homologous genes in deep subseafloor sedimentary metagenomes.</title>
        <authorList>
            <person name="Kawai M."/>
            <person name="Futagami T."/>
            <person name="Toyoda A."/>
            <person name="Takaki Y."/>
            <person name="Nishi S."/>
            <person name="Hori S."/>
            <person name="Arai W."/>
            <person name="Tsubouchi T."/>
            <person name="Morono Y."/>
            <person name="Uchiyama I."/>
            <person name="Ito T."/>
            <person name="Fujiyama A."/>
            <person name="Inagaki F."/>
            <person name="Takami H."/>
        </authorList>
    </citation>
    <scope>NUCLEOTIDE SEQUENCE</scope>
    <source>
        <strain evidence="1">Expedition CK06-06</strain>
    </source>
</reference>
<sequence>MPVEIRRLLKQKAVTGSVLHINDYPEILRRLDVIGTVIIDVENLDASQQQKLPRIIESLEMANIGTILLNSRVKTPIRSFSLAGPQVKSFAMASTMESVSIDELWFRLSVNLACRKRVSQIAVRSPALPMESERVHGNHLAEGLQRTGALVENLAEQLRMAGLV</sequence>
<dbReference type="EMBL" id="BART01013981">
    <property type="protein sequence ID" value="GAG83451.1"/>
    <property type="molecule type" value="Genomic_DNA"/>
</dbReference>
<accession>X1CGW2</accession>
<protein>
    <submittedName>
        <fullName evidence="1">Uncharacterized protein</fullName>
    </submittedName>
</protein>
<gene>
    <name evidence="1" type="ORF">S01H4_28232</name>
</gene>
<evidence type="ECO:0000313" key="1">
    <source>
        <dbReference type="EMBL" id="GAG83451.1"/>
    </source>
</evidence>
<organism evidence="1">
    <name type="scientific">marine sediment metagenome</name>
    <dbReference type="NCBI Taxonomy" id="412755"/>
    <lineage>
        <taxon>unclassified sequences</taxon>
        <taxon>metagenomes</taxon>
        <taxon>ecological metagenomes</taxon>
    </lineage>
</organism>
<comment type="caution">
    <text evidence="1">The sequence shown here is derived from an EMBL/GenBank/DDBJ whole genome shotgun (WGS) entry which is preliminary data.</text>
</comment>